<evidence type="ECO:0000313" key="2">
    <source>
        <dbReference type="Proteomes" id="UP000246410"/>
    </source>
</evidence>
<evidence type="ECO:0000313" key="1">
    <source>
        <dbReference type="EMBL" id="PWV76019.1"/>
    </source>
</evidence>
<accession>A0A317NL08</accession>
<protein>
    <recommendedName>
        <fullName evidence="3">Minor tail protein</fullName>
    </recommendedName>
</protein>
<gene>
    <name evidence="1" type="ORF">DFR69_104121</name>
</gene>
<organism evidence="1 2">
    <name type="scientific">Nocardia neocaledoniensis</name>
    <dbReference type="NCBI Taxonomy" id="236511"/>
    <lineage>
        <taxon>Bacteria</taxon>
        <taxon>Bacillati</taxon>
        <taxon>Actinomycetota</taxon>
        <taxon>Actinomycetes</taxon>
        <taxon>Mycobacteriales</taxon>
        <taxon>Nocardiaceae</taxon>
        <taxon>Nocardia</taxon>
    </lineage>
</organism>
<reference evidence="1 2" key="1">
    <citation type="submission" date="2018-05" db="EMBL/GenBank/DDBJ databases">
        <title>Genomic Encyclopedia of Type Strains, Phase IV (KMG-IV): sequencing the most valuable type-strain genomes for metagenomic binning, comparative biology and taxonomic classification.</title>
        <authorList>
            <person name="Goeker M."/>
        </authorList>
    </citation>
    <scope>NUCLEOTIDE SEQUENCE [LARGE SCALE GENOMIC DNA]</scope>
    <source>
        <strain evidence="1 2">DSM 44717</strain>
    </source>
</reference>
<keyword evidence="2" id="KW-1185">Reference proteome</keyword>
<dbReference type="Proteomes" id="UP000246410">
    <property type="component" value="Unassembled WGS sequence"/>
</dbReference>
<dbReference type="EMBL" id="QGTL01000004">
    <property type="protein sequence ID" value="PWV76019.1"/>
    <property type="molecule type" value="Genomic_DNA"/>
</dbReference>
<comment type="caution">
    <text evidence="1">The sequence shown here is derived from an EMBL/GenBank/DDBJ whole genome shotgun (WGS) entry which is preliminary data.</text>
</comment>
<sequence length="351" mass="36684">MGDISFPARLRAYRQPDIDGLPLLTAEVELAPEVAELPLPGGPAGAPGSGGRPRTSFRKMGVLTNSAARPSGLGLEDRGKWWHRLDDNGMDVWIGDGWVHSVDAVGPAGPMAAANVLTVLETMNEPALTESALELVGTAAEQEIRATVPAGLRGPVGPPGDSGTITEAEDYEEANGPSHGGVFAYDRASRRFRSVPAPLGAGPWGWYQEDFAEEQIVAASRVGGGTFTIPAQPFRWRPHVYGHIYVHSNTTSQAAELTVRLGSSQGPIVATGTAFAVGSPGAWMYVPVFPCLRDGTTARVLSPASDFATVPAGQPGSLVVSVERIGTGPSSDKIGISPTRASLIAFAEPTE</sequence>
<dbReference type="RefSeq" id="WP_110037703.1">
    <property type="nucleotide sequence ID" value="NZ_QGTL01000004.1"/>
</dbReference>
<proteinExistence type="predicted"/>
<dbReference type="AlphaFoldDB" id="A0A317NL08"/>
<name>A0A317NL08_9NOCA</name>
<evidence type="ECO:0008006" key="3">
    <source>
        <dbReference type="Google" id="ProtNLM"/>
    </source>
</evidence>